<keyword evidence="2" id="KW-1185">Reference proteome</keyword>
<reference evidence="1 2" key="1">
    <citation type="submission" date="2024-05" db="EMBL/GenBank/DDBJ databases">
        <authorList>
            <person name="Zhao H."/>
            <person name="Xu Y."/>
            <person name="Lin S."/>
            <person name="Spain J.C."/>
            <person name="Zhou N.-Y."/>
        </authorList>
    </citation>
    <scope>NUCLEOTIDE SEQUENCE [LARGE SCALE GENOMIC DNA]</scope>
    <source>
        <strain evidence="1 2">NEAU-NG30</strain>
    </source>
</reference>
<accession>A0ABV0LME3</accession>
<evidence type="ECO:0008006" key="3">
    <source>
        <dbReference type="Google" id="ProtNLM"/>
    </source>
</evidence>
<sequence length="345" mass="37050">MRGGGEAGESLAYRDARVSPCAACEAAPCCQYLPLTTFAMATLSDVDYARYLLNFDNIELGVTREGAWSVYYRQACRFLDADTLGCRLHGTPDKPHVCVQYNPFSCFYRTAFSPGGAEGYLRVDRRRLDVIVEALTFDADRRVVAAPTVESLAEAFEALPIESAVVPPRPAEPAPVQPGDLADPCVSCPAYCCTTVLFPITPPVSISSLDYLRFALGFPGTEIVVLGTEWQLAVSARCRHLEDGRCAVFGTPDRPLRCEYHDAWTCGPRAAFDGAGIESSVRIRLEDFPALAGACAFHLDGTAAMVPGATELRPVLAAGTLDGDAAPGHRQLLPLSVVSPASQEP</sequence>
<evidence type="ECO:0000313" key="1">
    <source>
        <dbReference type="EMBL" id="MEQ0563478.1"/>
    </source>
</evidence>
<dbReference type="EMBL" id="JBDZYD010000012">
    <property type="protein sequence ID" value="MEQ0563478.1"/>
    <property type="molecule type" value="Genomic_DNA"/>
</dbReference>
<dbReference type="RefSeq" id="WP_348954541.1">
    <property type="nucleotide sequence ID" value="NZ_JBDZYD010000012.1"/>
</dbReference>
<organism evidence="1 2">
    <name type="scientific">Amycolatopsis melonis</name>
    <dbReference type="NCBI Taxonomy" id="3156488"/>
    <lineage>
        <taxon>Bacteria</taxon>
        <taxon>Bacillati</taxon>
        <taxon>Actinomycetota</taxon>
        <taxon>Actinomycetes</taxon>
        <taxon>Pseudonocardiales</taxon>
        <taxon>Pseudonocardiaceae</taxon>
        <taxon>Amycolatopsis</taxon>
    </lineage>
</organism>
<name>A0ABV0LME3_9PSEU</name>
<dbReference type="Proteomes" id="UP001440984">
    <property type="component" value="Unassembled WGS sequence"/>
</dbReference>
<gene>
    <name evidence="1" type="ORF">ABJI51_30745</name>
</gene>
<evidence type="ECO:0000313" key="2">
    <source>
        <dbReference type="Proteomes" id="UP001440984"/>
    </source>
</evidence>
<protein>
    <recommendedName>
        <fullName evidence="3">YkgJ family cysteine cluster protein</fullName>
    </recommendedName>
</protein>
<comment type="caution">
    <text evidence="1">The sequence shown here is derived from an EMBL/GenBank/DDBJ whole genome shotgun (WGS) entry which is preliminary data.</text>
</comment>
<proteinExistence type="predicted"/>